<evidence type="ECO:0000313" key="2">
    <source>
        <dbReference type="Proteomes" id="UP000323884"/>
    </source>
</evidence>
<name>A0A5D8ZV84_9FLAO</name>
<dbReference type="AlphaFoldDB" id="A0A5D8ZV84"/>
<proteinExistence type="predicted"/>
<accession>A0A5D8ZV84</accession>
<organism evidence="1 2">
    <name type="scientific">Chryseobacterium panacisoli</name>
    <dbReference type="NCBI Taxonomy" id="1807141"/>
    <lineage>
        <taxon>Bacteria</taxon>
        <taxon>Pseudomonadati</taxon>
        <taxon>Bacteroidota</taxon>
        <taxon>Flavobacteriia</taxon>
        <taxon>Flavobacteriales</taxon>
        <taxon>Weeksellaceae</taxon>
        <taxon>Chryseobacterium group</taxon>
        <taxon>Chryseobacterium</taxon>
    </lineage>
</organism>
<dbReference type="OrthoDB" id="1466811at2"/>
<protein>
    <recommendedName>
        <fullName evidence="3">Outer membrane protein beta-barrel domain-containing protein</fullName>
    </recommendedName>
</protein>
<dbReference type="EMBL" id="VTRU01000001">
    <property type="protein sequence ID" value="TZF98779.1"/>
    <property type="molecule type" value="Genomic_DNA"/>
</dbReference>
<reference evidence="1 2" key="1">
    <citation type="submission" date="2019-08" db="EMBL/GenBank/DDBJ databases">
        <title>Draft genome sequence of Chryseobacterium sp. Gsoil 183.</title>
        <authorList>
            <person name="Im W.-T."/>
        </authorList>
    </citation>
    <scope>NUCLEOTIDE SEQUENCE [LARGE SCALE GENOMIC DNA]</scope>
    <source>
        <strain evidence="1 2">Gsoil 183</strain>
        <plasmid evidence="1">unnamed1</plasmid>
    </source>
</reference>
<sequence length="364" mass="41507">MKPKLLLMAAVMAFSYGFGQETPDNNLSVYSKKIDSIVMSEKGKMNIELDQIDRSFKEKKITSDEKQKQRTAIASKYEQIINGKIDSQKQDLEMATRELVKDAVFTSEDSIKNGRNQLWLGLNGFNMKLNEKKKKNNPKNYLETLELSVGMGGAGLTSKNKPFDFYSKNSDIKNSVINSWQLTLWYGNQIGSYTSPFFYRFGLGVRSDQLTPKYRQAFKQDKYNLFVGDFDRGTLKKSMLYNTYITVPADLKFVLNPKYKDYEGVKYLDNNKNQLCIIVGVYGGIKIGSVNYSKYSNEFSDRIVEREKVMHGVNDLVFGGKLGISYAGFNLFVQKDFTPAFNNNALLKKKYGLQIGIEIANVNF</sequence>
<keyword evidence="2" id="KW-1185">Reference proteome</keyword>
<geneLocation type="plasmid" evidence="1">
    <name>unnamed1</name>
</geneLocation>
<evidence type="ECO:0008006" key="3">
    <source>
        <dbReference type="Google" id="ProtNLM"/>
    </source>
</evidence>
<keyword evidence="1" id="KW-0614">Plasmid</keyword>
<gene>
    <name evidence="1" type="ORF">FW781_02305</name>
</gene>
<dbReference type="RefSeq" id="WP_149385941.1">
    <property type="nucleotide sequence ID" value="NZ_VTRU01000001.1"/>
</dbReference>
<comment type="caution">
    <text evidence="1">The sequence shown here is derived from an EMBL/GenBank/DDBJ whole genome shotgun (WGS) entry which is preliminary data.</text>
</comment>
<evidence type="ECO:0000313" key="1">
    <source>
        <dbReference type="EMBL" id="TZF98779.1"/>
    </source>
</evidence>
<dbReference type="Proteomes" id="UP000323884">
    <property type="component" value="Unassembled WGS sequence"/>
</dbReference>